<keyword evidence="4" id="KW-0028">Amino-acid biosynthesis</keyword>
<dbReference type="FunFam" id="3.90.1150.10:FF:000033">
    <property type="entry name" value="Cystathionine gamma-synthase"/>
    <property type="match status" value="1"/>
</dbReference>
<sequence length="377" mass="41555">MNNNTTLLHGYSVIDKETGAASIPKYQTSTFHQDDVFHHTGYNYTRFGNPTITAVEECIASLECAKFGLAFSSGMAAINSVLFMLSQGDHLILGKNIYGGTYQIVTEFLTRFGVKHTFVDESDVSAWENAIQPNTKLFYLETPSNPLLTITDLKAVCHLAKKHDILTACDNTFMTPIHQQPLDLGVDIVIHSATKFINGHSDILAGLIATNDEELYSMLKKHQKALGSILSVEDAWLLLRGVKTMGLRMKQSVKNAAKIADFLSNHDEIKSVYYPGLATHPQSDIHQSQTQSGGAVLSFELSCEDKVADFFNKCQIPIVAVSLGGVESILSYPWTMSHACMPEEERIKMGVTSTLIRLSCGIEDCDDLINDLENALK</sequence>
<dbReference type="GO" id="GO:0009086">
    <property type="term" value="P:methionine biosynthetic process"/>
    <property type="evidence" value="ECO:0007669"/>
    <property type="project" value="UniProtKB-KW"/>
</dbReference>
<dbReference type="EC" id="4.4.1.13" evidence="3"/>
<evidence type="ECO:0000256" key="3">
    <source>
        <dbReference type="ARBA" id="ARBA00012224"/>
    </source>
</evidence>
<dbReference type="EMBL" id="CP017267">
    <property type="protein sequence ID" value="APB31309.1"/>
    <property type="molecule type" value="Genomic_DNA"/>
</dbReference>
<accession>A0A1J0A5V1</accession>
<evidence type="ECO:0000256" key="2">
    <source>
        <dbReference type="ARBA" id="ARBA00009077"/>
    </source>
</evidence>
<dbReference type="KEGG" id="vte:BHY08_05380"/>
<dbReference type="Gene3D" id="3.90.1150.10">
    <property type="entry name" value="Aspartate Aminotransferase, domain 1"/>
    <property type="match status" value="1"/>
</dbReference>
<reference evidence="10 11" key="1">
    <citation type="submission" date="2016-09" db="EMBL/GenBank/DDBJ databases">
        <title>Vagococcus teuberi sp. nov., isolated from the Malian artisanal sour milk fene.</title>
        <authorList>
            <person name="Wullschleger S."/>
            <person name="Seifert C."/>
            <person name="Baumgartner S."/>
            <person name="Lacroix C."/>
            <person name="Bonfoh B."/>
            <person name="Stevens M.J."/>
            <person name="Meile L."/>
        </authorList>
    </citation>
    <scope>NUCLEOTIDE SEQUENCE [LARGE SCALE GENOMIC DNA]</scope>
    <source>
        <strain evidence="10 11">DSM 21459</strain>
    </source>
</reference>
<dbReference type="OrthoDB" id="9780685at2"/>
<keyword evidence="5 8" id="KW-0663">Pyridoxal phosphate</keyword>
<dbReference type="InterPro" id="IPR000277">
    <property type="entry name" value="Cys/Met-Metab_PyrdxlP-dep_enz"/>
</dbReference>
<proteinExistence type="inferred from homology"/>
<dbReference type="SUPFAM" id="SSF53383">
    <property type="entry name" value="PLP-dependent transferases"/>
    <property type="match status" value="1"/>
</dbReference>
<dbReference type="PANTHER" id="PTHR11808">
    <property type="entry name" value="TRANS-SULFURATION ENZYME FAMILY MEMBER"/>
    <property type="match status" value="1"/>
</dbReference>
<dbReference type="STRING" id="519472.BHY08_05380"/>
<gene>
    <name evidence="10" type="ORF">BHY08_05380</name>
</gene>
<organism evidence="10 11">
    <name type="scientific">Vagococcus teuberi</name>
    <dbReference type="NCBI Taxonomy" id="519472"/>
    <lineage>
        <taxon>Bacteria</taxon>
        <taxon>Bacillati</taxon>
        <taxon>Bacillota</taxon>
        <taxon>Bacilli</taxon>
        <taxon>Lactobacillales</taxon>
        <taxon>Enterococcaceae</taxon>
        <taxon>Vagococcus</taxon>
    </lineage>
</organism>
<dbReference type="RefSeq" id="WP_071456901.1">
    <property type="nucleotide sequence ID" value="NZ_CP017267.1"/>
</dbReference>
<protein>
    <recommendedName>
        <fullName evidence="3">cysteine-S-conjugate beta-lyase</fullName>
        <ecNumber evidence="3">4.4.1.13</ecNumber>
    </recommendedName>
</protein>
<evidence type="ECO:0000256" key="5">
    <source>
        <dbReference type="ARBA" id="ARBA00022898"/>
    </source>
</evidence>
<dbReference type="InterPro" id="IPR054542">
    <property type="entry name" value="Cys_met_metab_PP"/>
</dbReference>
<dbReference type="InterPro" id="IPR015424">
    <property type="entry name" value="PyrdxlP-dep_Trfase"/>
</dbReference>
<comment type="cofactor">
    <cofactor evidence="1 9">
        <name>pyridoxal 5'-phosphate</name>
        <dbReference type="ChEBI" id="CHEBI:597326"/>
    </cofactor>
</comment>
<dbReference type="GO" id="GO:0019346">
    <property type="term" value="P:transsulfuration"/>
    <property type="evidence" value="ECO:0007669"/>
    <property type="project" value="InterPro"/>
</dbReference>
<evidence type="ECO:0000256" key="4">
    <source>
        <dbReference type="ARBA" id="ARBA00022605"/>
    </source>
</evidence>
<dbReference type="GO" id="GO:0030170">
    <property type="term" value="F:pyridoxal phosphate binding"/>
    <property type="evidence" value="ECO:0007669"/>
    <property type="project" value="InterPro"/>
</dbReference>
<evidence type="ECO:0000256" key="6">
    <source>
        <dbReference type="ARBA" id="ARBA00023167"/>
    </source>
</evidence>
<dbReference type="GO" id="GO:0005737">
    <property type="term" value="C:cytoplasm"/>
    <property type="evidence" value="ECO:0007669"/>
    <property type="project" value="TreeGrafter"/>
</dbReference>
<dbReference type="InterPro" id="IPR015422">
    <property type="entry name" value="PyrdxlP-dep_Trfase_small"/>
</dbReference>
<dbReference type="Gene3D" id="3.40.640.10">
    <property type="entry name" value="Type I PLP-dependent aspartate aminotransferase-like (Major domain)"/>
    <property type="match status" value="1"/>
</dbReference>
<evidence type="ECO:0000313" key="11">
    <source>
        <dbReference type="Proteomes" id="UP000191200"/>
    </source>
</evidence>
<evidence type="ECO:0000256" key="8">
    <source>
        <dbReference type="PIRSR" id="PIRSR001434-2"/>
    </source>
</evidence>
<dbReference type="GO" id="GO:0047804">
    <property type="term" value="F:cysteine-S-conjugate beta-lyase activity"/>
    <property type="evidence" value="ECO:0007669"/>
    <property type="project" value="UniProtKB-EC"/>
</dbReference>
<dbReference type="AlphaFoldDB" id="A0A1J0A5V1"/>
<dbReference type="PANTHER" id="PTHR11808:SF50">
    <property type="entry name" value="CYSTATHIONINE BETA-LYASE"/>
    <property type="match status" value="1"/>
</dbReference>
<evidence type="ECO:0000256" key="1">
    <source>
        <dbReference type="ARBA" id="ARBA00001933"/>
    </source>
</evidence>
<comment type="similarity">
    <text evidence="2 9">Belongs to the trans-sulfuration enzymes family.</text>
</comment>
<dbReference type="CDD" id="cd00614">
    <property type="entry name" value="CGS_like"/>
    <property type="match status" value="1"/>
</dbReference>
<feature type="modified residue" description="N6-(pyridoxal phosphate)lysine" evidence="8">
    <location>
        <position position="195"/>
    </location>
</feature>
<dbReference type="InterPro" id="IPR015421">
    <property type="entry name" value="PyrdxlP-dep_Trfase_major"/>
</dbReference>
<evidence type="ECO:0000256" key="9">
    <source>
        <dbReference type="RuleBase" id="RU362118"/>
    </source>
</evidence>
<dbReference type="Pfam" id="PF01053">
    <property type="entry name" value="Cys_Met_Meta_PP"/>
    <property type="match status" value="1"/>
</dbReference>
<keyword evidence="11" id="KW-1185">Reference proteome</keyword>
<dbReference type="PROSITE" id="PS00868">
    <property type="entry name" value="CYS_MET_METAB_PP"/>
    <property type="match status" value="1"/>
</dbReference>
<name>A0A1J0A5V1_9ENTE</name>
<evidence type="ECO:0000313" key="10">
    <source>
        <dbReference type="EMBL" id="APB31309.1"/>
    </source>
</evidence>
<keyword evidence="7" id="KW-0456">Lyase</keyword>
<keyword evidence="6" id="KW-0486">Methionine biosynthesis</keyword>
<dbReference type="Proteomes" id="UP000191200">
    <property type="component" value="Chromosome"/>
</dbReference>
<dbReference type="PIRSF" id="PIRSF001434">
    <property type="entry name" value="CGS"/>
    <property type="match status" value="1"/>
</dbReference>
<dbReference type="FunFam" id="3.40.640.10:FF:000009">
    <property type="entry name" value="Cystathionine gamma-synthase homolog"/>
    <property type="match status" value="1"/>
</dbReference>
<evidence type="ECO:0000256" key="7">
    <source>
        <dbReference type="ARBA" id="ARBA00023239"/>
    </source>
</evidence>